<feature type="compositionally biased region" description="Polar residues" evidence="1">
    <location>
        <begin position="48"/>
        <end position="60"/>
    </location>
</feature>
<dbReference type="OMA" id="AWNITHI"/>
<keyword evidence="3" id="KW-1185">Reference proteome</keyword>
<reference evidence="2" key="1">
    <citation type="submission" date="2025-08" db="UniProtKB">
        <authorList>
            <consortium name="Ensembl"/>
        </authorList>
    </citation>
    <scope>IDENTIFICATION</scope>
</reference>
<sequence>MGTLGQWMTKMKMASRLTIPPKKVPPPPAGTTIYPERKRIKPRPSEGSLASSQAWNITHI</sequence>
<reference evidence="2" key="2">
    <citation type="submission" date="2025-09" db="UniProtKB">
        <authorList>
            <consortium name="Ensembl"/>
        </authorList>
    </citation>
    <scope>IDENTIFICATION</scope>
</reference>
<evidence type="ECO:0000313" key="2">
    <source>
        <dbReference type="Ensembl" id="ENSNBRP00000026388.1"/>
    </source>
</evidence>
<dbReference type="Ensembl" id="ENSNBRT00000027088.1">
    <property type="protein sequence ID" value="ENSNBRP00000026388.1"/>
    <property type="gene ID" value="ENSNBRG00000020170.1"/>
</dbReference>
<dbReference type="Bgee" id="ENSNBRG00000020170">
    <property type="expression patterns" value="Expressed in testis"/>
</dbReference>
<accession>A0A3Q4HYN8</accession>
<dbReference type="AlphaFoldDB" id="A0A3Q4HYN8"/>
<protein>
    <submittedName>
        <fullName evidence="2">Uncharacterized protein</fullName>
    </submittedName>
</protein>
<feature type="region of interest" description="Disordered" evidence="1">
    <location>
        <begin position="18"/>
        <end position="60"/>
    </location>
</feature>
<name>A0A3Q4HYN8_NEOBR</name>
<evidence type="ECO:0000313" key="3">
    <source>
        <dbReference type="Proteomes" id="UP000261580"/>
    </source>
</evidence>
<evidence type="ECO:0000256" key="1">
    <source>
        <dbReference type="SAM" id="MobiDB-lite"/>
    </source>
</evidence>
<proteinExistence type="predicted"/>
<organism evidence="2 3">
    <name type="scientific">Neolamprologus brichardi</name>
    <name type="common">Fairy cichlid</name>
    <name type="synonym">Lamprologus brichardi</name>
    <dbReference type="NCBI Taxonomy" id="32507"/>
    <lineage>
        <taxon>Eukaryota</taxon>
        <taxon>Metazoa</taxon>
        <taxon>Chordata</taxon>
        <taxon>Craniata</taxon>
        <taxon>Vertebrata</taxon>
        <taxon>Euteleostomi</taxon>
        <taxon>Actinopterygii</taxon>
        <taxon>Neopterygii</taxon>
        <taxon>Teleostei</taxon>
        <taxon>Neoteleostei</taxon>
        <taxon>Acanthomorphata</taxon>
        <taxon>Ovalentaria</taxon>
        <taxon>Cichlomorphae</taxon>
        <taxon>Cichliformes</taxon>
        <taxon>Cichlidae</taxon>
        <taxon>African cichlids</taxon>
        <taxon>Pseudocrenilabrinae</taxon>
        <taxon>Lamprologini</taxon>
        <taxon>Neolamprologus</taxon>
    </lineage>
</organism>
<dbReference type="Proteomes" id="UP000261580">
    <property type="component" value="Unassembled WGS sequence"/>
</dbReference>